<dbReference type="AlphaFoldDB" id="A0A642UML3"/>
<dbReference type="SFLD" id="SFLDF00029">
    <property type="entry name" value="phosphoserine_phosphatase"/>
    <property type="match status" value="1"/>
</dbReference>
<dbReference type="OMA" id="LSMFKHA"/>
<dbReference type="GeneID" id="54781957"/>
<evidence type="ECO:0000256" key="7">
    <source>
        <dbReference type="ARBA" id="ARBA00022801"/>
    </source>
</evidence>
<keyword evidence="5" id="KW-0028">Amino-acid biosynthesis</keyword>
<dbReference type="UniPathway" id="UPA00135">
    <property type="reaction ID" value="UER00198"/>
</dbReference>
<dbReference type="GO" id="GO:0036424">
    <property type="term" value="F:L-phosphoserine phosphatase activity"/>
    <property type="evidence" value="ECO:0007669"/>
    <property type="project" value="InterPro"/>
</dbReference>
<evidence type="ECO:0000256" key="10">
    <source>
        <dbReference type="ARBA" id="ARBA00031693"/>
    </source>
</evidence>
<dbReference type="NCBIfam" id="TIGR00338">
    <property type="entry name" value="serB"/>
    <property type="match status" value="1"/>
</dbReference>
<dbReference type="InterPro" id="IPR004469">
    <property type="entry name" value="PSP"/>
</dbReference>
<dbReference type="InterPro" id="IPR023214">
    <property type="entry name" value="HAD_sf"/>
</dbReference>
<proteinExistence type="inferred from homology"/>
<comment type="pathway">
    <text evidence="2">Amino-acid biosynthesis; L-serine biosynthesis; L-serine from 3-phospho-D-glycerate: step 3/3.</text>
</comment>
<protein>
    <recommendedName>
        <fullName evidence="4">phosphoserine phosphatase</fullName>
        <ecNumber evidence="4">3.1.3.3</ecNumber>
    </recommendedName>
    <alternativeName>
        <fullName evidence="10">O-phosphoserine phosphohydrolase</fullName>
    </alternativeName>
</protein>
<dbReference type="PANTHER" id="PTHR43344">
    <property type="entry name" value="PHOSPHOSERINE PHOSPHATASE"/>
    <property type="match status" value="1"/>
</dbReference>
<evidence type="ECO:0000256" key="2">
    <source>
        <dbReference type="ARBA" id="ARBA00005135"/>
    </source>
</evidence>
<dbReference type="SFLD" id="SFLDG01129">
    <property type="entry name" value="C1.5:_HAD__Beta-PGM__Phosphata"/>
    <property type="match status" value="1"/>
</dbReference>
<evidence type="ECO:0000256" key="6">
    <source>
        <dbReference type="ARBA" id="ARBA00022723"/>
    </source>
</evidence>
<keyword evidence="9" id="KW-0718">Serine biosynthesis</keyword>
<dbReference type="NCBIfam" id="TIGR01488">
    <property type="entry name" value="HAD-SF-IB"/>
    <property type="match status" value="1"/>
</dbReference>
<dbReference type="PANTHER" id="PTHR43344:SF2">
    <property type="entry name" value="PHOSPHOSERINE PHOSPHATASE"/>
    <property type="match status" value="1"/>
</dbReference>
<keyword evidence="6" id="KW-0479">Metal-binding</keyword>
<evidence type="ECO:0000256" key="4">
    <source>
        <dbReference type="ARBA" id="ARBA00012640"/>
    </source>
</evidence>
<evidence type="ECO:0000256" key="3">
    <source>
        <dbReference type="ARBA" id="ARBA00009184"/>
    </source>
</evidence>
<dbReference type="GO" id="GO:0000287">
    <property type="term" value="F:magnesium ion binding"/>
    <property type="evidence" value="ECO:0007669"/>
    <property type="project" value="TreeGrafter"/>
</dbReference>
<comment type="caution">
    <text evidence="12">The sequence shown here is derived from an EMBL/GenBank/DDBJ whole genome shotgun (WGS) entry which is preliminary data.</text>
</comment>
<dbReference type="SFLD" id="SFLDG01137">
    <property type="entry name" value="C1.6.1:_Phosphoserine_Phosphat"/>
    <property type="match status" value="1"/>
</dbReference>
<dbReference type="Proteomes" id="UP000449547">
    <property type="component" value="Unassembled WGS sequence"/>
</dbReference>
<sequence length="301" mass="33110">MFAITFIAHGEQLADQEIQDIETSILPKLDVGNFEKKVLSPRAVDYYVNVSDPSKVSQQLKQEQGKHAYDIIFQDNDQRKNKKLFIFDMDSTLIYQEVIELIAAYADIEDKVAEITTRAMNGELDFNESLRERVALLKGIDATNLWEELKEKIELTRGVKELTTALNKLGIVTGVLSGGFIPLAQHVKEVLGLKYAYANTLGVDDENKLDGTTKGMIVNGDKKAELLLQIAEENGIGPKQAVAVGDGANDLPMMGKAGFGIAWNAKPKVQQAAPCCLNTKSLQDVLYILGYDDAEISSLTA</sequence>
<dbReference type="Pfam" id="PF00702">
    <property type="entry name" value="Hydrolase"/>
    <property type="match status" value="1"/>
</dbReference>
<comment type="similarity">
    <text evidence="3">Belongs to the HAD-like hydrolase superfamily. SerB family.</text>
</comment>
<dbReference type="VEuPathDB" id="FungiDB:DIURU_003306"/>
<dbReference type="EC" id="3.1.3.3" evidence="4"/>
<evidence type="ECO:0000313" key="12">
    <source>
        <dbReference type="EMBL" id="KAA8900936.1"/>
    </source>
</evidence>
<accession>A0A642UML3</accession>
<dbReference type="CDD" id="cd07500">
    <property type="entry name" value="HAD_PSP"/>
    <property type="match status" value="1"/>
</dbReference>
<dbReference type="OrthoDB" id="27226at2759"/>
<keyword evidence="13" id="KW-1185">Reference proteome</keyword>
<evidence type="ECO:0000256" key="1">
    <source>
        <dbReference type="ARBA" id="ARBA00001946"/>
    </source>
</evidence>
<dbReference type="GO" id="GO:0006564">
    <property type="term" value="P:L-serine biosynthetic process"/>
    <property type="evidence" value="ECO:0007669"/>
    <property type="project" value="UniProtKB-KW"/>
</dbReference>
<dbReference type="InterPro" id="IPR036412">
    <property type="entry name" value="HAD-like_sf"/>
</dbReference>
<keyword evidence="7" id="KW-0378">Hydrolase</keyword>
<dbReference type="EMBL" id="SWFT01000105">
    <property type="protein sequence ID" value="KAA8900936.1"/>
    <property type="molecule type" value="Genomic_DNA"/>
</dbReference>
<evidence type="ECO:0000256" key="8">
    <source>
        <dbReference type="ARBA" id="ARBA00022842"/>
    </source>
</evidence>
<dbReference type="SFLD" id="SFLDS00003">
    <property type="entry name" value="Haloacid_Dehalogenase"/>
    <property type="match status" value="1"/>
</dbReference>
<comment type="cofactor">
    <cofactor evidence="1">
        <name>Mg(2+)</name>
        <dbReference type="ChEBI" id="CHEBI:18420"/>
    </cofactor>
</comment>
<gene>
    <name evidence="12" type="ORF">DIURU_003306</name>
</gene>
<dbReference type="SUPFAM" id="SSF56784">
    <property type="entry name" value="HAD-like"/>
    <property type="match status" value="1"/>
</dbReference>
<dbReference type="RefSeq" id="XP_034011559.1">
    <property type="nucleotide sequence ID" value="XM_034156054.1"/>
</dbReference>
<evidence type="ECO:0000313" key="13">
    <source>
        <dbReference type="Proteomes" id="UP000449547"/>
    </source>
</evidence>
<evidence type="ECO:0000256" key="11">
    <source>
        <dbReference type="PIRSR" id="PIRSR604469-1"/>
    </source>
</evidence>
<dbReference type="GO" id="GO:0005737">
    <property type="term" value="C:cytoplasm"/>
    <property type="evidence" value="ECO:0007669"/>
    <property type="project" value="TreeGrafter"/>
</dbReference>
<dbReference type="Gene3D" id="3.40.50.1000">
    <property type="entry name" value="HAD superfamily/HAD-like"/>
    <property type="match status" value="1"/>
</dbReference>
<organism evidence="12 13">
    <name type="scientific">Diutina rugosa</name>
    <name type="common">Yeast</name>
    <name type="synonym">Candida rugosa</name>
    <dbReference type="NCBI Taxonomy" id="5481"/>
    <lineage>
        <taxon>Eukaryota</taxon>
        <taxon>Fungi</taxon>
        <taxon>Dikarya</taxon>
        <taxon>Ascomycota</taxon>
        <taxon>Saccharomycotina</taxon>
        <taxon>Pichiomycetes</taxon>
        <taxon>Debaryomycetaceae</taxon>
        <taxon>Diutina</taxon>
    </lineage>
</organism>
<evidence type="ECO:0000256" key="9">
    <source>
        <dbReference type="ARBA" id="ARBA00023299"/>
    </source>
</evidence>
<evidence type="ECO:0000256" key="5">
    <source>
        <dbReference type="ARBA" id="ARBA00022605"/>
    </source>
</evidence>
<dbReference type="InterPro" id="IPR050582">
    <property type="entry name" value="HAD-like_SerB"/>
</dbReference>
<dbReference type="SFLD" id="SFLDG01136">
    <property type="entry name" value="C1.6:_Phosphoserine_Phosphatas"/>
    <property type="match status" value="1"/>
</dbReference>
<name>A0A642UML3_DIURU</name>
<keyword evidence="8" id="KW-0460">Magnesium</keyword>
<feature type="active site" description="Nucleophile" evidence="11">
    <location>
        <position position="88"/>
    </location>
</feature>
<feature type="active site" description="Proton donor" evidence="11">
    <location>
        <position position="90"/>
    </location>
</feature>
<reference evidence="12 13" key="1">
    <citation type="submission" date="2019-07" db="EMBL/GenBank/DDBJ databases">
        <title>Genome assembly of two rare yeast pathogens: Diutina rugosa and Trichomonascus ciferrii.</title>
        <authorList>
            <person name="Mixao V."/>
            <person name="Saus E."/>
            <person name="Hansen A."/>
            <person name="Lass-Flor C."/>
            <person name="Gabaldon T."/>
        </authorList>
    </citation>
    <scope>NUCLEOTIDE SEQUENCE [LARGE SCALE GENOMIC DNA]</scope>
    <source>
        <strain evidence="12 13">CBS 613</strain>
    </source>
</reference>